<dbReference type="AlphaFoldDB" id="A0A8S9KNR2"/>
<accession>A0A8S9KNR2</accession>
<protein>
    <recommendedName>
        <fullName evidence="3">Retrotransposon gag domain-containing protein</fullName>
    </recommendedName>
</protein>
<name>A0A8S9KNR2_BRACR</name>
<feature type="region of interest" description="Disordered" evidence="1">
    <location>
        <begin position="1"/>
        <end position="49"/>
    </location>
</feature>
<feature type="compositionally biased region" description="Polar residues" evidence="1">
    <location>
        <begin position="35"/>
        <end position="49"/>
    </location>
</feature>
<gene>
    <name evidence="2" type="ORF">F2Q70_00044032</name>
</gene>
<dbReference type="EMBL" id="QGKY02000164">
    <property type="protein sequence ID" value="KAF2595158.1"/>
    <property type="molecule type" value="Genomic_DNA"/>
</dbReference>
<sequence>MNEGYPVSHESLNNSRAAHSSKVKNTQRPRAPKAQGSTHHPSSVIGTRSSYPRPYQVVSEPLEEAFKSWVVSLDSYIAQNQVSSWESLSFAINLLRCEATAWWNVEKEARWNDEEPIYTWNELKIIMSFKYVPGFQWEEEE</sequence>
<evidence type="ECO:0008006" key="3">
    <source>
        <dbReference type="Google" id="ProtNLM"/>
    </source>
</evidence>
<organism evidence="2">
    <name type="scientific">Brassica cretica</name>
    <name type="common">Mustard</name>
    <dbReference type="NCBI Taxonomy" id="69181"/>
    <lineage>
        <taxon>Eukaryota</taxon>
        <taxon>Viridiplantae</taxon>
        <taxon>Streptophyta</taxon>
        <taxon>Embryophyta</taxon>
        <taxon>Tracheophyta</taxon>
        <taxon>Spermatophyta</taxon>
        <taxon>Magnoliopsida</taxon>
        <taxon>eudicotyledons</taxon>
        <taxon>Gunneridae</taxon>
        <taxon>Pentapetalae</taxon>
        <taxon>rosids</taxon>
        <taxon>malvids</taxon>
        <taxon>Brassicales</taxon>
        <taxon>Brassicaceae</taxon>
        <taxon>Brassiceae</taxon>
        <taxon>Brassica</taxon>
    </lineage>
</organism>
<proteinExistence type="predicted"/>
<evidence type="ECO:0000313" key="2">
    <source>
        <dbReference type="EMBL" id="KAF2595158.1"/>
    </source>
</evidence>
<evidence type="ECO:0000256" key="1">
    <source>
        <dbReference type="SAM" id="MobiDB-lite"/>
    </source>
</evidence>
<feature type="compositionally biased region" description="Basic residues" evidence="1">
    <location>
        <begin position="19"/>
        <end position="31"/>
    </location>
</feature>
<reference evidence="2" key="1">
    <citation type="submission" date="2019-12" db="EMBL/GenBank/DDBJ databases">
        <title>Genome sequencing and annotation of Brassica cretica.</title>
        <authorList>
            <person name="Studholme D.J."/>
            <person name="Sarris P.F."/>
        </authorList>
    </citation>
    <scope>NUCLEOTIDE SEQUENCE</scope>
    <source>
        <strain evidence="2">PFS-102/07</strain>
        <tissue evidence="2">Leaf</tissue>
    </source>
</reference>
<comment type="caution">
    <text evidence="2">The sequence shown here is derived from an EMBL/GenBank/DDBJ whole genome shotgun (WGS) entry which is preliminary data.</text>
</comment>